<reference evidence="2" key="2">
    <citation type="submission" date="2014-07" db="EMBL/GenBank/DDBJ databases">
        <authorList>
            <person name="Hull J."/>
        </authorList>
    </citation>
    <scope>NUCLEOTIDE SEQUENCE</scope>
</reference>
<feature type="compositionally biased region" description="Low complexity" evidence="1">
    <location>
        <begin position="1"/>
        <end position="10"/>
    </location>
</feature>
<reference evidence="2" key="1">
    <citation type="journal article" date="2014" name="PLoS ONE">
        <title>Transcriptome-Based Identification of ABC Transporters in the Western Tarnished Plant Bug Lygus hesperus.</title>
        <authorList>
            <person name="Hull J.J."/>
            <person name="Chaney K."/>
            <person name="Geib S.M."/>
            <person name="Fabrick J.A."/>
            <person name="Brent C.S."/>
            <person name="Walsh D."/>
            <person name="Lavine L.C."/>
        </authorList>
    </citation>
    <scope>NUCLEOTIDE SEQUENCE</scope>
</reference>
<evidence type="ECO:0000256" key="1">
    <source>
        <dbReference type="SAM" id="MobiDB-lite"/>
    </source>
</evidence>
<dbReference type="AlphaFoldDB" id="A0A0A9W7D9"/>
<feature type="non-terminal residue" evidence="2">
    <location>
        <position position="117"/>
    </location>
</feature>
<keyword evidence="2" id="KW-0675">Receptor</keyword>
<gene>
    <name evidence="2" type="primary">ptprc</name>
    <name evidence="2" type="ORF">CM83_651</name>
</gene>
<accession>A0A0A9W7D9</accession>
<name>A0A0A9W7D9_LYGHE</name>
<feature type="region of interest" description="Disordered" evidence="1">
    <location>
        <begin position="1"/>
        <end position="37"/>
    </location>
</feature>
<dbReference type="EMBL" id="GBHO01039242">
    <property type="protein sequence ID" value="JAG04362.1"/>
    <property type="molecule type" value="Transcribed_RNA"/>
</dbReference>
<sequence length="117" mass="12570">SDTVSTAGVSTGSGGGSAGSAASTNVPLPGTKDARKGLANPTQFVQSFFISHGIDISRQRSLLKRLESSYTTVNTSIELPQPFDVDTFLQEYHTMLNTECSDAFTCMKNSLLHMYND</sequence>
<organism evidence="2">
    <name type="scientific">Lygus hesperus</name>
    <name type="common">Western plant bug</name>
    <dbReference type="NCBI Taxonomy" id="30085"/>
    <lineage>
        <taxon>Eukaryota</taxon>
        <taxon>Metazoa</taxon>
        <taxon>Ecdysozoa</taxon>
        <taxon>Arthropoda</taxon>
        <taxon>Hexapoda</taxon>
        <taxon>Insecta</taxon>
        <taxon>Pterygota</taxon>
        <taxon>Neoptera</taxon>
        <taxon>Paraneoptera</taxon>
        <taxon>Hemiptera</taxon>
        <taxon>Heteroptera</taxon>
        <taxon>Panheteroptera</taxon>
        <taxon>Cimicomorpha</taxon>
        <taxon>Miridae</taxon>
        <taxon>Mirini</taxon>
        <taxon>Lygus</taxon>
    </lineage>
</organism>
<evidence type="ECO:0000313" key="2">
    <source>
        <dbReference type="EMBL" id="JAG04362.1"/>
    </source>
</evidence>
<feature type="non-terminal residue" evidence="2">
    <location>
        <position position="1"/>
    </location>
</feature>
<proteinExistence type="predicted"/>
<protein>
    <submittedName>
        <fullName evidence="2">Receptor-type tyrosine-protein phosphatase C</fullName>
    </submittedName>
</protein>